<dbReference type="Gene3D" id="1.25.10.90">
    <property type="match status" value="1"/>
</dbReference>
<dbReference type="Proteomes" id="UP000318017">
    <property type="component" value="Chromosome"/>
</dbReference>
<proteinExistence type="predicted"/>
<dbReference type="AlphaFoldDB" id="A0A518G7P0"/>
<sequence length="241" mass="27789">MTAKQVYASLRALACGERAASLERFVQAVPGGYGEGDRLLGCTVPDQRKIARQFRELPTNEIEKLLASPWHECRLTGLLILVDQFEQAAKPKNPTRVSDCRIIVEFYLANLTAVNNWDLVDSTAPKILGAWLVEHPSERDVLERLGASQVLWERRVAVLATFPLIRKQEFTEILRLAEHLLDDTHDLMHKAIGWMLREMGKRDPSQLENFLKKYARVMPRTMLRYSIEKLSKEVRAKWMHR</sequence>
<reference evidence="1 2" key="1">
    <citation type="submission" date="2019-02" db="EMBL/GenBank/DDBJ databases">
        <title>Deep-cultivation of Planctomycetes and their phenomic and genomic characterization uncovers novel biology.</title>
        <authorList>
            <person name="Wiegand S."/>
            <person name="Jogler M."/>
            <person name="Boedeker C."/>
            <person name="Pinto D."/>
            <person name="Vollmers J."/>
            <person name="Rivas-Marin E."/>
            <person name="Kohn T."/>
            <person name="Peeters S.H."/>
            <person name="Heuer A."/>
            <person name="Rast P."/>
            <person name="Oberbeckmann S."/>
            <person name="Bunk B."/>
            <person name="Jeske O."/>
            <person name="Meyerdierks A."/>
            <person name="Storesund J.E."/>
            <person name="Kallscheuer N."/>
            <person name="Luecker S."/>
            <person name="Lage O.M."/>
            <person name="Pohl T."/>
            <person name="Merkel B.J."/>
            <person name="Hornburger P."/>
            <person name="Mueller R.-W."/>
            <person name="Bruemmer F."/>
            <person name="Labrenz M."/>
            <person name="Spormann A.M."/>
            <person name="Op den Camp H."/>
            <person name="Overmann J."/>
            <person name="Amann R."/>
            <person name="Jetten M.S.M."/>
            <person name="Mascher T."/>
            <person name="Medema M.H."/>
            <person name="Devos D.P."/>
            <person name="Kaster A.-K."/>
            <person name="Ovreas L."/>
            <person name="Rohde M."/>
            <person name="Galperin M.Y."/>
            <person name="Jogler C."/>
        </authorList>
    </citation>
    <scope>NUCLEOTIDE SEQUENCE [LARGE SCALE GENOMIC DNA]</scope>
    <source>
        <strain evidence="1 2">Q31a</strain>
    </source>
</reference>
<dbReference type="OrthoDB" id="9775346at2"/>
<dbReference type="Pfam" id="PF08713">
    <property type="entry name" value="DNA_alkylation"/>
    <property type="match status" value="1"/>
</dbReference>
<accession>A0A518G7P0</accession>
<dbReference type="InterPro" id="IPR014825">
    <property type="entry name" value="DNA_alkylation"/>
</dbReference>
<dbReference type="KEGG" id="ahel:Q31a_29270"/>
<dbReference type="RefSeq" id="WP_145078440.1">
    <property type="nucleotide sequence ID" value="NZ_CP036298.1"/>
</dbReference>
<organism evidence="1 2">
    <name type="scientific">Aureliella helgolandensis</name>
    <dbReference type="NCBI Taxonomy" id="2527968"/>
    <lineage>
        <taxon>Bacteria</taxon>
        <taxon>Pseudomonadati</taxon>
        <taxon>Planctomycetota</taxon>
        <taxon>Planctomycetia</taxon>
        <taxon>Pirellulales</taxon>
        <taxon>Pirellulaceae</taxon>
        <taxon>Aureliella</taxon>
    </lineage>
</organism>
<gene>
    <name evidence="1" type="ORF">Q31a_29270</name>
</gene>
<dbReference type="PANTHER" id="PTHR34070:SF1">
    <property type="entry name" value="DNA ALKYLATION REPAIR PROTEIN"/>
    <property type="match status" value="1"/>
</dbReference>
<evidence type="ECO:0000313" key="2">
    <source>
        <dbReference type="Proteomes" id="UP000318017"/>
    </source>
</evidence>
<dbReference type="PANTHER" id="PTHR34070">
    <property type="entry name" value="ARMADILLO-TYPE FOLD"/>
    <property type="match status" value="1"/>
</dbReference>
<keyword evidence="2" id="KW-1185">Reference proteome</keyword>
<dbReference type="CDD" id="cd06561">
    <property type="entry name" value="AlkD_like"/>
    <property type="match status" value="1"/>
</dbReference>
<dbReference type="InterPro" id="IPR016024">
    <property type="entry name" value="ARM-type_fold"/>
</dbReference>
<dbReference type="EMBL" id="CP036298">
    <property type="protein sequence ID" value="QDV24607.1"/>
    <property type="molecule type" value="Genomic_DNA"/>
</dbReference>
<protein>
    <submittedName>
        <fullName evidence="1">DNA alkylation repair enzyme</fullName>
    </submittedName>
</protein>
<name>A0A518G7P0_9BACT</name>
<dbReference type="SUPFAM" id="SSF48371">
    <property type="entry name" value="ARM repeat"/>
    <property type="match status" value="1"/>
</dbReference>
<evidence type="ECO:0000313" key="1">
    <source>
        <dbReference type="EMBL" id="QDV24607.1"/>
    </source>
</evidence>